<dbReference type="AlphaFoldDB" id="A0A7K6DA83"/>
<keyword evidence="6" id="KW-1185">Reference proteome</keyword>
<dbReference type="SUPFAM" id="SSF103473">
    <property type="entry name" value="MFS general substrate transporter"/>
    <property type="match status" value="1"/>
</dbReference>
<evidence type="ECO:0000256" key="1">
    <source>
        <dbReference type="ARBA" id="ARBA00004141"/>
    </source>
</evidence>
<gene>
    <name evidence="5" type="primary">Slc22a6b</name>
    <name evidence="5" type="ORF">ORISOL_R13532</name>
</gene>
<organism evidence="5 6">
    <name type="scientific">Origma solitaria</name>
    <dbReference type="NCBI Taxonomy" id="720586"/>
    <lineage>
        <taxon>Eukaryota</taxon>
        <taxon>Metazoa</taxon>
        <taxon>Chordata</taxon>
        <taxon>Craniata</taxon>
        <taxon>Vertebrata</taxon>
        <taxon>Euteleostomi</taxon>
        <taxon>Archelosauria</taxon>
        <taxon>Archosauria</taxon>
        <taxon>Dinosauria</taxon>
        <taxon>Saurischia</taxon>
        <taxon>Theropoda</taxon>
        <taxon>Coelurosauria</taxon>
        <taxon>Aves</taxon>
        <taxon>Neognathae</taxon>
        <taxon>Neoaves</taxon>
        <taxon>Telluraves</taxon>
        <taxon>Australaves</taxon>
        <taxon>Passeriformes</taxon>
        <taxon>Meliphagoidea</taxon>
        <taxon>Acanthizidae</taxon>
        <taxon>Origma</taxon>
    </lineage>
</organism>
<comment type="caution">
    <text evidence="5">The sequence shown here is derived from an EMBL/GenBank/DDBJ whole genome shotgun (WGS) entry which is preliminary data.</text>
</comment>
<dbReference type="GO" id="GO:0016020">
    <property type="term" value="C:membrane"/>
    <property type="evidence" value="ECO:0007669"/>
    <property type="project" value="UniProtKB-SubCell"/>
</dbReference>
<evidence type="ECO:0000256" key="3">
    <source>
        <dbReference type="ARBA" id="ARBA00022989"/>
    </source>
</evidence>
<comment type="subcellular location">
    <subcellularLocation>
        <location evidence="1">Membrane</location>
        <topology evidence="1">Multi-pass membrane protein</topology>
    </subcellularLocation>
</comment>
<evidence type="ECO:0000256" key="2">
    <source>
        <dbReference type="ARBA" id="ARBA00022692"/>
    </source>
</evidence>
<evidence type="ECO:0000313" key="5">
    <source>
        <dbReference type="EMBL" id="NWV23869.1"/>
    </source>
</evidence>
<evidence type="ECO:0000313" key="6">
    <source>
        <dbReference type="Proteomes" id="UP000571324"/>
    </source>
</evidence>
<dbReference type="OrthoDB" id="2544694at2759"/>
<evidence type="ECO:0000256" key="4">
    <source>
        <dbReference type="ARBA" id="ARBA00023136"/>
    </source>
</evidence>
<dbReference type="Proteomes" id="UP000571324">
    <property type="component" value="Unassembled WGS sequence"/>
</dbReference>
<protein>
    <submittedName>
        <fullName evidence="5">S226B protein</fullName>
    </submittedName>
</protein>
<dbReference type="EMBL" id="VZRL01003750">
    <property type="protein sequence ID" value="NWV23869.1"/>
    <property type="molecule type" value="Genomic_DNA"/>
</dbReference>
<feature type="non-terminal residue" evidence="5">
    <location>
        <position position="97"/>
    </location>
</feature>
<name>A0A7K6DA83_9PASS</name>
<feature type="non-terminal residue" evidence="5">
    <location>
        <position position="1"/>
    </location>
</feature>
<dbReference type="Gene3D" id="1.20.1250.20">
    <property type="entry name" value="MFS general substrate transporter like domains"/>
    <property type="match status" value="1"/>
</dbReference>
<keyword evidence="2" id="KW-0812">Transmembrane</keyword>
<proteinExistence type="predicted"/>
<reference evidence="5 6" key="1">
    <citation type="submission" date="2019-09" db="EMBL/GenBank/DDBJ databases">
        <title>Bird 10,000 Genomes (B10K) Project - Family phase.</title>
        <authorList>
            <person name="Zhang G."/>
        </authorList>
    </citation>
    <scope>NUCLEOTIDE SEQUENCE [LARGE SCALE GENOMIC DNA]</scope>
    <source>
        <strain evidence="5">B10K-DU-029-52</strain>
    </source>
</reference>
<keyword evidence="3" id="KW-1133">Transmembrane helix</keyword>
<accession>A0A7K6DA83</accession>
<sequence length="97" mass="9847">ELPAVRMALAVVGKGSLAASFNCAYIFSGELFPTVIRQTGMGLGGTMARVGGMVAPLVRMAADVTPVLPLVIYGAAPIVAAIATCFLPETRGAALPE</sequence>
<dbReference type="InterPro" id="IPR036259">
    <property type="entry name" value="MFS_trans_sf"/>
</dbReference>
<keyword evidence="4" id="KW-0472">Membrane</keyword>
<dbReference type="PANTHER" id="PTHR24064">
    <property type="entry name" value="SOLUTE CARRIER FAMILY 22 MEMBER"/>
    <property type="match status" value="1"/>
</dbReference>